<protein>
    <recommendedName>
        <fullName evidence="9">glucan 1,3-beta-glucosidase</fullName>
        <ecNumber evidence="9">3.2.1.58</ecNumber>
    </recommendedName>
</protein>
<proteinExistence type="inferred from homology"/>
<dbReference type="InterPro" id="IPR001547">
    <property type="entry name" value="Glyco_hydro_5"/>
</dbReference>
<dbReference type="InterPro" id="IPR017853">
    <property type="entry name" value="GH"/>
</dbReference>
<dbReference type="PANTHER" id="PTHR31297:SF1">
    <property type="entry name" value="GLUCAN 1,3-BETA-GLUCOSIDASE I_II-RELATED"/>
    <property type="match status" value="1"/>
</dbReference>
<keyword evidence="13" id="KW-1185">Reference proteome</keyword>
<evidence type="ECO:0000256" key="7">
    <source>
        <dbReference type="ARBA" id="ARBA00023316"/>
    </source>
</evidence>
<dbReference type="Proteomes" id="UP000800235">
    <property type="component" value="Unassembled WGS sequence"/>
</dbReference>
<dbReference type="GO" id="GO:0009986">
    <property type="term" value="C:cell surface"/>
    <property type="evidence" value="ECO:0007669"/>
    <property type="project" value="TreeGrafter"/>
</dbReference>
<reference evidence="12" key="1">
    <citation type="journal article" date="2020" name="Stud. Mycol.">
        <title>101 Dothideomycetes genomes: a test case for predicting lifestyles and emergence of pathogens.</title>
        <authorList>
            <person name="Haridas S."/>
            <person name="Albert R."/>
            <person name="Binder M."/>
            <person name="Bloem J."/>
            <person name="Labutti K."/>
            <person name="Salamov A."/>
            <person name="Andreopoulos B."/>
            <person name="Baker S."/>
            <person name="Barry K."/>
            <person name="Bills G."/>
            <person name="Bluhm B."/>
            <person name="Cannon C."/>
            <person name="Castanera R."/>
            <person name="Culley D."/>
            <person name="Daum C."/>
            <person name="Ezra D."/>
            <person name="Gonzalez J."/>
            <person name="Henrissat B."/>
            <person name="Kuo A."/>
            <person name="Liang C."/>
            <person name="Lipzen A."/>
            <person name="Lutzoni F."/>
            <person name="Magnuson J."/>
            <person name="Mondo S."/>
            <person name="Nolan M."/>
            <person name="Ohm R."/>
            <person name="Pangilinan J."/>
            <person name="Park H.-J."/>
            <person name="Ramirez L."/>
            <person name="Alfaro M."/>
            <person name="Sun H."/>
            <person name="Tritt A."/>
            <person name="Yoshinaga Y."/>
            <person name="Zwiers L.-H."/>
            <person name="Turgeon B."/>
            <person name="Goodwin S."/>
            <person name="Spatafora J."/>
            <person name="Crous P."/>
            <person name="Grigoriev I."/>
        </authorList>
    </citation>
    <scope>NUCLEOTIDE SEQUENCE</scope>
    <source>
        <strain evidence="12">CBS 130266</strain>
    </source>
</reference>
<keyword evidence="4" id="KW-0732">Signal</keyword>
<keyword evidence="6 10" id="KW-0326">Glycosidase</keyword>
<dbReference type="GO" id="GO:0004338">
    <property type="term" value="F:glucan exo-1,3-beta-glucosidase activity"/>
    <property type="evidence" value="ECO:0007669"/>
    <property type="project" value="UniProtKB-EC"/>
</dbReference>
<dbReference type="SUPFAM" id="SSF51445">
    <property type="entry name" value="(Trans)glycosidases"/>
    <property type="match status" value="1"/>
</dbReference>
<dbReference type="InterPro" id="IPR018087">
    <property type="entry name" value="Glyco_hydro_5_CS"/>
</dbReference>
<evidence type="ECO:0000313" key="12">
    <source>
        <dbReference type="EMBL" id="KAF2415678.1"/>
    </source>
</evidence>
<dbReference type="Pfam" id="PF00150">
    <property type="entry name" value="Cellulase"/>
    <property type="match status" value="1"/>
</dbReference>
<dbReference type="PANTHER" id="PTHR31297">
    <property type="entry name" value="GLUCAN ENDO-1,6-BETA-GLUCOSIDASE B"/>
    <property type="match status" value="1"/>
</dbReference>
<dbReference type="EMBL" id="MU007187">
    <property type="protein sequence ID" value="KAF2415678.1"/>
    <property type="molecule type" value="Genomic_DNA"/>
</dbReference>
<name>A0A9P4NDM3_9PEZI</name>
<comment type="caution">
    <text evidence="12">The sequence shown here is derived from an EMBL/GenBank/DDBJ whole genome shotgun (WGS) entry which is preliminary data.</text>
</comment>
<dbReference type="OrthoDB" id="62120at2759"/>
<dbReference type="AlphaFoldDB" id="A0A9P4NDM3"/>
<dbReference type="GO" id="GO:0071555">
    <property type="term" value="P:cell wall organization"/>
    <property type="evidence" value="ECO:0007669"/>
    <property type="project" value="UniProtKB-KW"/>
</dbReference>
<evidence type="ECO:0000256" key="6">
    <source>
        <dbReference type="ARBA" id="ARBA00023295"/>
    </source>
</evidence>
<evidence type="ECO:0000256" key="3">
    <source>
        <dbReference type="ARBA" id="ARBA00022525"/>
    </source>
</evidence>
<comment type="similarity">
    <text evidence="2 10">Belongs to the glycosyl hydrolase 5 (cellulase A) family.</text>
</comment>
<evidence type="ECO:0000256" key="10">
    <source>
        <dbReference type="RuleBase" id="RU361153"/>
    </source>
</evidence>
<comment type="catalytic activity">
    <reaction evidence="8">
        <text>Successive hydrolysis of beta-D-glucose units from the non-reducing ends of (1-&gt;3)-beta-D-glucans, releasing alpha-glucose.</text>
        <dbReference type="EC" id="3.2.1.58"/>
    </reaction>
</comment>
<dbReference type="GO" id="GO:0009251">
    <property type="term" value="P:glucan catabolic process"/>
    <property type="evidence" value="ECO:0007669"/>
    <property type="project" value="TreeGrafter"/>
</dbReference>
<keyword evidence="3" id="KW-0964">Secreted</keyword>
<comment type="subcellular location">
    <subcellularLocation>
        <location evidence="1">Secreted</location>
    </subcellularLocation>
</comment>
<dbReference type="PROSITE" id="PS00659">
    <property type="entry name" value="GLYCOSYL_HYDROL_F5"/>
    <property type="match status" value="1"/>
</dbReference>
<feature type="domain" description="Glycoside hydrolase family 5" evidence="11">
    <location>
        <begin position="54"/>
        <end position="293"/>
    </location>
</feature>
<evidence type="ECO:0000313" key="13">
    <source>
        <dbReference type="Proteomes" id="UP000800235"/>
    </source>
</evidence>
<evidence type="ECO:0000256" key="1">
    <source>
        <dbReference type="ARBA" id="ARBA00004613"/>
    </source>
</evidence>
<organism evidence="12 13">
    <name type="scientific">Tothia fuscella</name>
    <dbReference type="NCBI Taxonomy" id="1048955"/>
    <lineage>
        <taxon>Eukaryota</taxon>
        <taxon>Fungi</taxon>
        <taxon>Dikarya</taxon>
        <taxon>Ascomycota</taxon>
        <taxon>Pezizomycotina</taxon>
        <taxon>Dothideomycetes</taxon>
        <taxon>Pleosporomycetidae</taxon>
        <taxon>Venturiales</taxon>
        <taxon>Cylindrosympodiaceae</taxon>
        <taxon>Tothia</taxon>
    </lineage>
</organism>
<dbReference type="Gene3D" id="3.20.20.80">
    <property type="entry name" value="Glycosidases"/>
    <property type="match status" value="1"/>
</dbReference>
<evidence type="ECO:0000256" key="2">
    <source>
        <dbReference type="ARBA" id="ARBA00005641"/>
    </source>
</evidence>
<evidence type="ECO:0000256" key="8">
    <source>
        <dbReference type="ARBA" id="ARBA00036824"/>
    </source>
</evidence>
<evidence type="ECO:0000256" key="9">
    <source>
        <dbReference type="ARBA" id="ARBA00038929"/>
    </source>
</evidence>
<sequence>MSKNNPHFSPTPFIRGVNIGAWLVLEKWITPSVFEGTDAVDQWTFDATPGARDKLTTHWSTFFDQTELRRIADTGINALRIPIGYWAYDNTGTPYLSGADAYLERAVHWARESHLKVWIDLHGAPGSQNGNNHSGRAGSMDWQEDDNLQKTIDALIKIATKYGTSAYGDVIIGIELINEPSSWGKNNFTKTKSWTIQAYRAVRAATQNTKLQLIMHDSFQPAANWSDVLSQLFGQRGKFAMDTHPYQLYTDADNALNQDEHVSKACAWSTSLFKPYHDARIPVYAGEWSANSNVCVNPDGSTLNGTSSSQICKVAGCQCVADTDPDNWSVHTKTQVRRYVDAQLQTFEKWSNGYFFWNWKGPGGWNFLNGVAQGWIPSPISSFAKVC</sequence>
<keyword evidence="7" id="KW-0961">Cell wall biogenesis/degradation</keyword>
<evidence type="ECO:0000256" key="4">
    <source>
        <dbReference type="ARBA" id="ARBA00022729"/>
    </source>
</evidence>
<dbReference type="InterPro" id="IPR050386">
    <property type="entry name" value="Glycosyl_hydrolase_5"/>
</dbReference>
<dbReference type="EC" id="3.2.1.58" evidence="9"/>
<gene>
    <name evidence="12" type="ORF">EJ08DRAFT_600902</name>
</gene>
<dbReference type="GO" id="GO:0005576">
    <property type="term" value="C:extracellular region"/>
    <property type="evidence" value="ECO:0007669"/>
    <property type="project" value="UniProtKB-SubCell"/>
</dbReference>
<evidence type="ECO:0000256" key="5">
    <source>
        <dbReference type="ARBA" id="ARBA00022801"/>
    </source>
</evidence>
<accession>A0A9P4NDM3</accession>
<evidence type="ECO:0000259" key="11">
    <source>
        <dbReference type="Pfam" id="PF00150"/>
    </source>
</evidence>
<keyword evidence="5 10" id="KW-0378">Hydrolase</keyword>